<keyword evidence="2" id="KW-1185">Reference proteome</keyword>
<dbReference type="Proteomes" id="UP001152803">
    <property type="component" value="Unassembled WGS sequence"/>
</dbReference>
<dbReference type="AlphaFoldDB" id="A0A9Q1DS29"/>
<reference evidence="1" key="1">
    <citation type="journal article" date="2023" name="Science">
        <title>Genome structures resolve the early diversification of teleost fishes.</title>
        <authorList>
            <person name="Parey E."/>
            <person name="Louis A."/>
            <person name="Montfort J."/>
            <person name="Bouchez O."/>
            <person name="Roques C."/>
            <person name="Iampietro C."/>
            <person name="Lluch J."/>
            <person name="Castinel A."/>
            <person name="Donnadieu C."/>
            <person name="Desvignes T."/>
            <person name="Floi Bucao C."/>
            <person name="Jouanno E."/>
            <person name="Wen M."/>
            <person name="Mejri S."/>
            <person name="Dirks R."/>
            <person name="Jansen H."/>
            <person name="Henkel C."/>
            <person name="Chen W.J."/>
            <person name="Zahm M."/>
            <person name="Cabau C."/>
            <person name="Klopp C."/>
            <person name="Thompson A.W."/>
            <person name="Robinson-Rechavi M."/>
            <person name="Braasch I."/>
            <person name="Lecointre G."/>
            <person name="Bobe J."/>
            <person name="Postlethwait J.H."/>
            <person name="Berthelot C."/>
            <person name="Roest Crollius H."/>
            <person name="Guiguen Y."/>
        </authorList>
    </citation>
    <scope>NUCLEOTIDE SEQUENCE</scope>
    <source>
        <strain evidence="1">Concon-B</strain>
    </source>
</reference>
<accession>A0A9Q1DS29</accession>
<comment type="caution">
    <text evidence="1">The sequence shown here is derived from an EMBL/GenBank/DDBJ whole genome shotgun (WGS) entry which is preliminary data.</text>
</comment>
<gene>
    <name evidence="1" type="ORF">COCON_G00065010</name>
</gene>
<protein>
    <submittedName>
        <fullName evidence="1">Uncharacterized protein</fullName>
    </submittedName>
</protein>
<proteinExistence type="predicted"/>
<sequence length="81" mass="8994">MFFKRVRLDPEHIIASTNREDTGNQAGQSFPHSMASISQRLLQLIPQIVLPHSLCLPAHHGQEEDPCGFVTHLEAQVPGRG</sequence>
<dbReference type="EMBL" id="JAFJMO010000004">
    <property type="protein sequence ID" value="KAJ8279435.1"/>
    <property type="molecule type" value="Genomic_DNA"/>
</dbReference>
<evidence type="ECO:0000313" key="1">
    <source>
        <dbReference type="EMBL" id="KAJ8279435.1"/>
    </source>
</evidence>
<evidence type="ECO:0000313" key="2">
    <source>
        <dbReference type="Proteomes" id="UP001152803"/>
    </source>
</evidence>
<name>A0A9Q1DS29_CONCO</name>
<organism evidence="1 2">
    <name type="scientific">Conger conger</name>
    <name type="common">Conger eel</name>
    <name type="synonym">Muraena conger</name>
    <dbReference type="NCBI Taxonomy" id="82655"/>
    <lineage>
        <taxon>Eukaryota</taxon>
        <taxon>Metazoa</taxon>
        <taxon>Chordata</taxon>
        <taxon>Craniata</taxon>
        <taxon>Vertebrata</taxon>
        <taxon>Euteleostomi</taxon>
        <taxon>Actinopterygii</taxon>
        <taxon>Neopterygii</taxon>
        <taxon>Teleostei</taxon>
        <taxon>Anguilliformes</taxon>
        <taxon>Congridae</taxon>
        <taxon>Conger</taxon>
    </lineage>
</organism>